<evidence type="ECO:0000256" key="11">
    <source>
        <dbReference type="ARBA" id="ARBA00023159"/>
    </source>
</evidence>
<dbReference type="PANTHER" id="PTHR43003:SF13">
    <property type="entry name" value="DNA-3-METHYLADENINE GLYCOSYLASE 2"/>
    <property type="match status" value="1"/>
</dbReference>
<dbReference type="InterPro" id="IPR010316">
    <property type="entry name" value="AlkA_N"/>
</dbReference>
<dbReference type="SUPFAM" id="SSF57884">
    <property type="entry name" value="Ada DNA repair protein, N-terminal domain (N-Ada 10)"/>
    <property type="match status" value="1"/>
</dbReference>
<dbReference type="FunFam" id="3.40.10.10:FF:000001">
    <property type="entry name" value="DNA-3-methyladenine glycosylase 2"/>
    <property type="match status" value="1"/>
</dbReference>
<dbReference type="GO" id="GO:0043565">
    <property type="term" value="F:sequence-specific DNA binding"/>
    <property type="evidence" value="ECO:0007669"/>
    <property type="project" value="InterPro"/>
</dbReference>
<dbReference type="GO" id="GO:0003700">
    <property type="term" value="F:DNA-binding transcription factor activity"/>
    <property type="evidence" value="ECO:0007669"/>
    <property type="project" value="InterPro"/>
</dbReference>
<dbReference type="GO" id="GO:0005737">
    <property type="term" value="C:cytoplasm"/>
    <property type="evidence" value="ECO:0007669"/>
    <property type="project" value="TreeGrafter"/>
</dbReference>
<dbReference type="PANTHER" id="PTHR43003">
    <property type="entry name" value="DNA-3-METHYLADENINE GLYCOSYLASE"/>
    <property type="match status" value="1"/>
</dbReference>
<evidence type="ECO:0000256" key="5">
    <source>
        <dbReference type="ARBA" id="ARBA00022679"/>
    </source>
</evidence>
<keyword evidence="12" id="KW-0804">Transcription</keyword>
<evidence type="ECO:0000313" key="15">
    <source>
        <dbReference type="EMBL" id="EHY88806.1"/>
    </source>
</evidence>
<dbReference type="GO" id="GO:0006307">
    <property type="term" value="P:DNA alkylation repair"/>
    <property type="evidence" value="ECO:0007669"/>
    <property type="project" value="TreeGrafter"/>
</dbReference>
<dbReference type="EMBL" id="CM001466">
    <property type="protein sequence ID" value="EHY88806.1"/>
    <property type="molecule type" value="Genomic_DNA"/>
</dbReference>
<evidence type="ECO:0000256" key="1">
    <source>
        <dbReference type="ARBA" id="ARBA00000086"/>
    </source>
</evidence>
<dbReference type="PROSITE" id="PS01124">
    <property type="entry name" value="HTH_ARAC_FAMILY_2"/>
    <property type="match status" value="1"/>
</dbReference>
<dbReference type="GO" id="GO:0008725">
    <property type="term" value="F:DNA-3-methyladenine glycosylase activity"/>
    <property type="evidence" value="ECO:0007669"/>
    <property type="project" value="TreeGrafter"/>
</dbReference>
<dbReference type="SMART" id="SM00342">
    <property type="entry name" value="HTH_ARAC"/>
    <property type="match status" value="1"/>
</dbReference>
<comment type="catalytic activity">
    <reaction evidence="1">
        <text>Hydrolysis of alkylated DNA, releasing 3-methyladenine, 3-methylguanine, 7-methylguanine and 7-methyladenine.</text>
        <dbReference type="EC" id="3.2.2.21"/>
    </reaction>
</comment>
<dbReference type="RefSeq" id="WP_005440869.1">
    <property type="nucleotide sequence ID" value="NZ_CM001466.1"/>
</dbReference>
<evidence type="ECO:0000313" key="16">
    <source>
        <dbReference type="Proteomes" id="UP000004705"/>
    </source>
</evidence>
<evidence type="ECO:0000256" key="7">
    <source>
        <dbReference type="ARBA" id="ARBA00022763"/>
    </source>
</evidence>
<keyword evidence="9" id="KW-0805">Transcription regulation</keyword>
<dbReference type="GO" id="GO:0006285">
    <property type="term" value="P:base-excision repair, AP site formation"/>
    <property type="evidence" value="ECO:0007669"/>
    <property type="project" value="TreeGrafter"/>
</dbReference>
<dbReference type="Proteomes" id="UP000004705">
    <property type="component" value="Chromosome"/>
</dbReference>
<evidence type="ECO:0000256" key="2">
    <source>
        <dbReference type="ARBA" id="ARBA00001947"/>
    </source>
</evidence>
<dbReference type="InterPro" id="IPR051912">
    <property type="entry name" value="Alkylbase_DNA_Glycosylase/TA"/>
</dbReference>
<organism evidence="15 16">
    <name type="scientific">Saccharomonospora azurea NA-128</name>
    <dbReference type="NCBI Taxonomy" id="882081"/>
    <lineage>
        <taxon>Bacteria</taxon>
        <taxon>Bacillati</taxon>
        <taxon>Actinomycetota</taxon>
        <taxon>Actinomycetes</taxon>
        <taxon>Pseudonocardiales</taxon>
        <taxon>Pseudonocardiaceae</taxon>
        <taxon>Saccharomonospora</taxon>
    </lineage>
</organism>
<evidence type="ECO:0000256" key="13">
    <source>
        <dbReference type="ARBA" id="ARBA00023204"/>
    </source>
</evidence>
<dbReference type="InterPro" id="IPR018060">
    <property type="entry name" value="HTH_AraC"/>
</dbReference>
<evidence type="ECO:0000256" key="4">
    <source>
        <dbReference type="ARBA" id="ARBA00022603"/>
    </source>
</evidence>
<dbReference type="InterPro" id="IPR009057">
    <property type="entry name" value="Homeodomain-like_sf"/>
</dbReference>
<dbReference type="Gene3D" id="1.10.340.30">
    <property type="entry name" value="Hypothetical protein, domain 2"/>
    <property type="match status" value="1"/>
</dbReference>
<dbReference type="SMART" id="SM01009">
    <property type="entry name" value="AlkA_N"/>
    <property type="match status" value="1"/>
</dbReference>
<dbReference type="GO" id="GO:0008270">
    <property type="term" value="F:zinc ion binding"/>
    <property type="evidence" value="ECO:0007669"/>
    <property type="project" value="InterPro"/>
</dbReference>
<feature type="domain" description="HTH araC/xylS-type" evidence="14">
    <location>
        <begin position="97"/>
        <end position="195"/>
    </location>
</feature>
<dbReference type="GO" id="GO:0032131">
    <property type="term" value="F:alkylated DNA binding"/>
    <property type="evidence" value="ECO:0007669"/>
    <property type="project" value="TreeGrafter"/>
</dbReference>
<dbReference type="Pfam" id="PF02805">
    <property type="entry name" value="Ada_Zn_binding"/>
    <property type="match status" value="1"/>
</dbReference>
<dbReference type="GO" id="GO:0008168">
    <property type="term" value="F:methyltransferase activity"/>
    <property type="evidence" value="ECO:0007669"/>
    <property type="project" value="UniProtKB-KW"/>
</dbReference>
<dbReference type="Gene3D" id="3.30.310.20">
    <property type="entry name" value="DNA-3-methyladenine glycosylase AlkA, N-terminal domain"/>
    <property type="match status" value="1"/>
</dbReference>
<reference evidence="15 16" key="1">
    <citation type="journal article" date="2012" name="Stand. Genomic Sci.">
        <title>Genome sequence of the soil bacterium Saccharomonospora azurea type strain (NA-128(T)).</title>
        <authorList>
            <person name="Klenk H.P."/>
            <person name="Held B."/>
            <person name="Lucas S."/>
            <person name="Lapidus A."/>
            <person name="Copeland A."/>
            <person name="Hammon N."/>
            <person name="Pitluck S."/>
            <person name="Goodwin L.A."/>
            <person name="Han C."/>
            <person name="Tapia R."/>
            <person name="Brambilla E.M."/>
            <person name="Potter G."/>
            <person name="Land M."/>
            <person name="Ivanova N."/>
            <person name="Rohde M."/>
            <person name="Goker M."/>
            <person name="Detter J.C."/>
            <person name="Kyrpides N.C."/>
            <person name="Woyke T."/>
        </authorList>
    </citation>
    <scope>NUCLEOTIDE SEQUENCE [LARGE SCALE GENOMIC DNA]</scope>
    <source>
        <strain evidence="15 16">NA-128</strain>
    </source>
</reference>
<dbReference type="HOGENOM" id="CLU_000445_72_6_11"/>
<keyword evidence="4" id="KW-0489">Methyltransferase</keyword>
<sequence>MTQVEALCSGLWRDTERCYRAVSSRDARFDGQFVTAVRTTRIYCRPSCPALTPKPQNVEFFPTAAAAQSRGYRACKRCLPDAVPGSPEWDVRADLAARAMRLIAEGTVEREGVSGLSRRLGYSERHLGRVLGAELGAGPLALARAHRSHSARVLIEMSDLPITDVAFASGFSSVRQFNDTIREVFAATPSELRASAVRRGHHRSQTGDTAPTTGVRLCLRLPFRPPFDASGVLEYLAVRAVPGVESANARDHEYRRTFRLPHGPAVVRVLPQPTHVECVVRLTDVRDLATAVSRVRRLWDLNADPQAVLDCLSRDPVLEPWVAKAPGIRVPGAVDGAEIVLRAMLGQQVSVAAARTATTRLAAELGEPVAIASPDDPARLFPSPAAVADHAGDVLTGPRRRIAAIREVAASLASGDLDVHIGRDADELRHDLLSLPGIGPWTADYVLLRLLGRTDLLLDTDRALQRGAQVVGLDRARLSDHARRWRPWRSYAGMYLWLASNAPSPAMTRKEDP</sequence>
<dbReference type="Pfam" id="PF12833">
    <property type="entry name" value="HTH_18"/>
    <property type="match status" value="1"/>
</dbReference>
<protein>
    <recommendedName>
        <fullName evidence="3">DNA-3-methyladenine glycosylase II</fullName>
        <ecNumber evidence="3">3.2.2.21</ecNumber>
    </recommendedName>
</protein>
<dbReference type="SMART" id="SM00478">
    <property type="entry name" value="ENDO3c"/>
    <property type="match status" value="1"/>
</dbReference>
<dbReference type="Gene3D" id="1.10.1670.10">
    <property type="entry name" value="Helix-hairpin-Helix base-excision DNA repair enzymes (C-terminal)"/>
    <property type="match status" value="1"/>
</dbReference>
<dbReference type="GO" id="GO:0043916">
    <property type="term" value="F:DNA-7-methylguanine glycosylase activity"/>
    <property type="evidence" value="ECO:0007669"/>
    <property type="project" value="TreeGrafter"/>
</dbReference>
<keyword evidence="16" id="KW-1185">Reference proteome</keyword>
<keyword evidence="11" id="KW-0010">Activator</keyword>
<dbReference type="InterPro" id="IPR004026">
    <property type="entry name" value="Ada_DNA_repair_Zn-bd"/>
</dbReference>
<gene>
    <name evidence="15" type="ORF">SacazDRAFT_01888</name>
</gene>
<dbReference type="SUPFAM" id="SSF48150">
    <property type="entry name" value="DNA-glycosylase"/>
    <property type="match status" value="1"/>
</dbReference>
<keyword evidence="13" id="KW-0234">DNA repair</keyword>
<keyword evidence="7" id="KW-0227">DNA damage</keyword>
<evidence type="ECO:0000259" key="14">
    <source>
        <dbReference type="PROSITE" id="PS01124"/>
    </source>
</evidence>
<name>H8GD17_9PSEU</name>
<dbReference type="EC" id="3.2.2.21" evidence="3"/>
<evidence type="ECO:0000256" key="12">
    <source>
        <dbReference type="ARBA" id="ARBA00023163"/>
    </source>
</evidence>
<evidence type="ECO:0000256" key="10">
    <source>
        <dbReference type="ARBA" id="ARBA00023125"/>
    </source>
</evidence>
<dbReference type="CDD" id="cd00056">
    <property type="entry name" value="ENDO3c"/>
    <property type="match status" value="1"/>
</dbReference>
<dbReference type="Gene3D" id="3.40.10.10">
    <property type="entry name" value="DNA Methylphosphotriester Repair Domain"/>
    <property type="match status" value="1"/>
</dbReference>
<dbReference type="GO" id="GO:0032993">
    <property type="term" value="C:protein-DNA complex"/>
    <property type="evidence" value="ECO:0007669"/>
    <property type="project" value="TreeGrafter"/>
</dbReference>
<dbReference type="SUPFAM" id="SSF55945">
    <property type="entry name" value="TATA-box binding protein-like"/>
    <property type="match status" value="1"/>
</dbReference>
<keyword evidence="8" id="KW-0862">Zinc</keyword>
<dbReference type="Pfam" id="PF06029">
    <property type="entry name" value="AlkA_N"/>
    <property type="match status" value="1"/>
</dbReference>
<dbReference type="SUPFAM" id="SSF46689">
    <property type="entry name" value="Homeodomain-like"/>
    <property type="match status" value="1"/>
</dbReference>
<accession>H8GD17</accession>
<evidence type="ECO:0000256" key="6">
    <source>
        <dbReference type="ARBA" id="ARBA00022723"/>
    </source>
</evidence>
<dbReference type="InterPro" id="IPR023170">
    <property type="entry name" value="HhH_base_excis_C"/>
</dbReference>
<dbReference type="AlphaFoldDB" id="H8GD17"/>
<keyword evidence="6" id="KW-0479">Metal-binding</keyword>
<dbReference type="Gene3D" id="1.10.10.60">
    <property type="entry name" value="Homeodomain-like"/>
    <property type="match status" value="1"/>
</dbReference>
<keyword evidence="5" id="KW-0808">Transferase</keyword>
<evidence type="ECO:0000256" key="3">
    <source>
        <dbReference type="ARBA" id="ARBA00012000"/>
    </source>
</evidence>
<dbReference type="OrthoDB" id="9811249at2"/>
<proteinExistence type="predicted"/>
<dbReference type="InterPro" id="IPR037046">
    <property type="entry name" value="AlkA_N_sf"/>
</dbReference>
<evidence type="ECO:0000256" key="8">
    <source>
        <dbReference type="ARBA" id="ARBA00022833"/>
    </source>
</evidence>
<dbReference type="InterPro" id="IPR035451">
    <property type="entry name" value="Ada-like_dom_sf"/>
</dbReference>
<keyword evidence="10" id="KW-0238">DNA-binding</keyword>
<evidence type="ECO:0000256" key="9">
    <source>
        <dbReference type="ARBA" id="ARBA00023015"/>
    </source>
</evidence>
<comment type="cofactor">
    <cofactor evidence="2">
        <name>Zn(2+)</name>
        <dbReference type="ChEBI" id="CHEBI:29105"/>
    </cofactor>
</comment>
<dbReference type="InterPro" id="IPR011257">
    <property type="entry name" value="DNA_glycosylase"/>
</dbReference>
<dbReference type="InterPro" id="IPR003265">
    <property type="entry name" value="HhH-GPD_domain"/>
</dbReference>
<dbReference type="GO" id="GO:0032259">
    <property type="term" value="P:methylation"/>
    <property type="evidence" value="ECO:0007669"/>
    <property type="project" value="UniProtKB-KW"/>
</dbReference>